<evidence type="ECO:0000313" key="8">
    <source>
        <dbReference type="Proteomes" id="UP001501057"/>
    </source>
</evidence>
<keyword evidence="5 6" id="KW-0012">Acyltransferase</keyword>
<gene>
    <name evidence="7" type="ORF">GCM10009710_29320</name>
</gene>
<evidence type="ECO:0000313" key="7">
    <source>
        <dbReference type="EMBL" id="GAA1747381.1"/>
    </source>
</evidence>
<evidence type="ECO:0000256" key="2">
    <source>
        <dbReference type="ARBA" id="ARBA00018522"/>
    </source>
</evidence>
<dbReference type="EC" id="2.3.1.30" evidence="6"/>
<dbReference type="PROSITE" id="PS00101">
    <property type="entry name" value="HEXAPEP_TRANSFERASES"/>
    <property type="match status" value="1"/>
</dbReference>
<reference evidence="7 8" key="1">
    <citation type="journal article" date="2019" name="Int. J. Syst. Evol. Microbiol.">
        <title>The Global Catalogue of Microorganisms (GCM) 10K type strain sequencing project: providing services to taxonomists for standard genome sequencing and annotation.</title>
        <authorList>
            <consortium name="The Broad Institute Genomics Platform"/>
            <consortium name="The Broad Institute Genome Sequencing Center for Infectious Disease"/>
            <person name="Wu L."/>
            <person name="Ma J."/>
        </authorList>
    </citation>
    <scope>NUCLEOTIDE SEQUENCE [LARGE SCALE GENOMIC DNA]</scope>
    <source>
        <strain evidence="7 8">JCM 13518</strain>
    </source>
</reference>
<dbReference type="SUPFAM" id="SSF51161">
    <property type="entry name" value="Trimeric LpxA-like enzymes"/>
    <property type="match status" value="1"/>
</dbReference>
<evidence type="ECO:0000256" key="5">
    <source>
        <dbReference type="ARBA" id="ARBA00023315"/>
    </source>
</evidence>
<comment type="similarity">
    <text evidence="1 6">Belongs to the transferase hexapeptide repeat family.</text>
</comment>
<evidence type="ECO:0000256" key="4">
    <source>
        <dbReference type="ARBA" id="ARBA00022737"/>
    </source>
</evidence>
<dbReference type="InterPro" id="IPR011004">
    <property type="entry name" value="Trimer_LpxA-like_sf"/>
</dbReference>
<dbReference type="InterPro" id="IPR001451">
    <property type="entry name" value="Hexapep"/>
</dbReference>
<dbReference type="InterPro" id="IPR018357">
    <property type="entry name" value="Hexapep_transf_CS"/>
</dbReference>
<evidence type="ECO:0000256" key="3">
    <source>
        <dbReference type="ARBA" id="ARBA00022679"/>
    </source>
</evidence>
<keyword evidence="3 6" id="KW-0808">Transferase</keyword>
<protein>
    <recommendedName>
        <fullName evidence="2 6">Serine acetyltransferase</fullName>
        <ecNumber evidence="6">2.3.1.30</ecNumber>
    </recommendedName>
</protein>
<dbReference type="InterPro" id="IPR005881">
    <property type="entry name" value="Ser_O-AcTrfase"/>
</dbReference>
<keyword evidence="8" id="KW-1185">Reference proteome</keyword>
<dbReference type="Proteomes" id="UP001501057">
    <property type="component" value="Unassembled WGS sequence"/>
</dbReference>
<proteinExistence type="inferred from homology"/>
<dbReference type="EMBL" id="BAAAME010000005">
    <property type="protein sequence ID" value="GAA1747381.1"/>
    <property type="molecule type" value="Genomic_DNA"/>
</dbReference>
<evidence type="ECO:0000256" key="6">
    <source>
        <dbReference type="PIRNR" id="PIRNR000441"/>
    </source>
</evidence>
<dbReference type="CDD" id="cd03354">
    <property type="entry name" value="LbH_SAT"/>
    <property type="match status" value="1"/>
</dbReference>
<name>A0ABN2K323_9ACTN</name>
<comment type="caution">
    <text evidence="7">The sequence shown here is derived from an EMBL/GenBank/DDBJ whole genome shotgun (WGS) entry which is preliminary data.</text>
</comment>
<dbReference type="PIRSF" id="PIRSF000441">
    <property type="entry name" value="CysE"/>
    <property type="match status" value="1"/>
</dbReference>
<accession>A0ABN2K323</accession>
<dbReference type="Pfam" id="PF00132">
    <property type="entry name" value="Hexapep"/>
    <property type="match status" value="1"/>
</dbReference>
<comment type="catalytic activity">
    <reaction evidence="6">
        <text>L-serine + acetyl-CoA = O-acetyl-L-serine + CoA</text>
        <dbReference type="Rhea" id="RHEA:24560"/>
        <dbReference type="ChEBI" id="CHEBI:33384"/>
        <dbReference type="ChEBI" id="CHEBI:57287"/>
        <dbReference type="ChEBI" id="CHEBI:57288"/>
        <dbReference type="ChEBI" id="CHEBI:58340"/>
        <dbReference type="EC" id="2.3.1.30"/>
    </reaction>
</comment>
<dbReference type="InterPro" id="IPR045304">
    <property type="entry name" value="LbH_SAT"/>
</dbReference>
<dbReference type="PANTHER" id="PTHR42811">
    <property type="entry name" value="SERINE ACETYLTRANSFERASE"/>
    <property type="match status" value="1"/>
</dbReference>
<sequence>MWRMTVTPTPDTYTFAHLVSSDMERFTGSMDPWWKAFHRGFQRPGLWASLFIRSQQRLTERGHRQVGGMLRGIGIVLLGIDISAGARFGPGLMIEHPGGVTIGPLVVVGSGVTIHQGVDVGVKDPRARGDMPYPVIGDDVVLGSRSAVYGAVTVGDGALVGAYSVVFKDVPPGATVAGIPAKVLKR</sequence>
<organism evidence="7 8">
    <name type="scientific">Aeromicrobium alkaliterrae</name>
    <dbReference type="NCBI Taxonomy" id="302168"/>
    <lineage>
        <taxon>Bacteria</taxon>
        <taxon>Bacillati</taxon>
        <taxon>Actinomycetota</taxon>
        <taxon>Actinomycetes</taxon>
        <taxon>Propionibacteriales</taxon>
        <taxon>Nocardioidaceae</taxon>
        <taxon>Aeromicrobium</taxon>
    </lineage>
</organism>
<evidence type="ECO:0000256" key="1">
    <source>
        <dbReference type="ARBA" id="ARBA00007274"/>
    </source>
</evidence>
<keyword evidence="4" id="KW-0677">Repeat</keyword>
<dbReference type="Gene3D" id="2.160.10.10">
    <property type="entry name" value="Hexapeptide repeat proteins"/>
    <property type="match status" value="1"/>
</dbReference>